<dbReference type="PANTHER" id="PTHR23407:SF1">
    <property type="entry name" value="5-FORMYLTETRAHYDROFOLATE CYCLO-LIGASE"/>
    <property type="match status" value="1"/>
</dbReference>
<feature type="binding site" evidence="4">
    <location>
        <position position="62"/>
    </location>
    <ligand>
        <name>substrate</name>
    </ligand>
</feature>
<reference evidence="7" key="1">
    <citation type="journal article" date="2011" name="Stand. Genomic Sci.">
        <title>Genome sequence of the filamentous, gliding Thiothrix nivea neotype strain (JP2(T)).</title>
        <authorList>
            <person name="Lapidus A."/>
            <person name="Nolan M."/>
            <person name="Lucas S."/>
            <person name="Glavina Del Rio T."/>
            <person name="Tice H."/>
            <person name="Cheng J.F."/>
            <person name="Tapia R."/>
            <person name="Han C."/>
            <person name="Goodwin L."/>
            <person name="Pitluck S."/>
            <person name="Liolios K."/>
            <person name="Pagani I."/>
            <person name="Ivanova N."/>
            <person name="Huntemann M."/>
            <person name="Mavromatis K."/>
            <person name="Mikhailova N."/>
            <person name="Pati A."/>
            <person name="Chen A."/>
            <person name="Palaniappan K."/>
            <person name="Land M."/>
            <person name="Brambilla E.M."/>
            <person name="Rohde M."/>
            <person name="Abt B."/>
            <person name="Verbarg S."/>
            <person name="Goker M."/>
            <person name="Bristow J."/>
            <person name="Eisen J.A."/>
            <person name="Markowitz V."/>
            <person name="Hugenholtz P."/>
            <person name="Kyrpides N.C."/>
            <person name="Klenk H.P."/>
            <person name="Woyke T."/>
        </authorList>
    </citation>
    <scope>NUCLEOTIDE SEQUENCE [LARGE SCALE GENOMIC DNA]</scope>
    <source>
        <strain evidence="7">ATCC 35100 / DSM 5205 / JP2</strain>
    </source>
</reference>
<organism evidence="6 7">
    <name type="scientific">Thiothrix nivea (strain ATCC 35100 / DSM 5205 / JP2)</name>
    <dbReference type="NCBI Taxonomy" id="870187"/>
    <lineage>
        <taxon>Bacteria</taxon>
        <taxon>Pseudomonadati</taxon>
        <taxon>Pseudomonadota</taxon>
        <taxon>Gammaproteobacteria</taxon>
        <taxon>Thiotrichales</taxon>
        <taxon>Thiotrichaceae</taxon>
        <taxon>Thiothrix</taxon>
    </lineage>
</organism>
<dbReference type="GO" id="GO:0005524">
    <property type="term" value="F:ATP binding"/>
    <property type="evidence" value="ECO:0007669"/>
    <property type="project" value="UniProtKB-KW"/>
</dbReference>
<name>A0A656HGG0_THINJ</name>
<evidence type="ECO:0000313" key="6">
    <source>
        <dbReference type="EMBL" id="EIJ34115.1"/>
    </source>
</evidence>
<dbReference type="GO" id="GO:0046872">
    <property type="term" value="F:metal ion binding"/>
    <property type="evidence" value="ECO:0007669"/>
    <property type="project" value="UniProtKB-KW"/>
</dbReference>
<keyword evidence="5" id="KW-0479">Metal-binding</keyword>
<dbReference type="PANTHER" id="PTHR23407">
    <property type="entry name" value="ATPASE INHIBITOR/5-FORMYLTETRAHYDROFOLATE CYCLO-LIGASE"/>
    <property type="match status" value="1"/>
</dbReference>
<dbReference type="NCBIfam" id="TIGR02727">
    <property type="entry name" value="MTHFS_bact"/>
    <property type="match status" value="1"/>
</dbReference>
<dbReference type="OrthoDB" id="9801938at2"/>
<dbReference type="InterPro" id="IPR037171">
    <property type="entry name" value="NagB/RpiA_transferase-like"/>
</dbReference>
<feature type="binding site" evidence="4">
    <location>
        <position position="57"/>
    </location>
    <ligand>
        <name>substrate</name>
    </ligand>
</feature>
<evidence type="ECO:0000313" key="7">
    <source>
        <dbReference type="Proteomes" id="UP000005317"/>
    </source>
</evidence>
<dbReference type="PIRSF" id="PIRSF006806">
    <property type="entry name" value="FTHF_cligase"/>
    <property type="match status" value="1"/>
</dbReference>
<dbReference type="GO" id="GO:0009396">
    <property type="term" value="P:folic acid-containing compound biosynthetic process"/>
    <property type="evidence" value="ECO:0007669"/>
    <property type="project" value="TreeGrafter"/>
</dbReference>
<accession>A0A656HGG0</accession>
<dbReference type="Gene3D" id="3.40.50.10420">
    <property type="entry name" value="NagB/RpiA/CoA transferase-like"/>
    <property type="match status" value="1"/>
</dbReference>
<keyword evidence="7" id="KW-1185">Reference proteome</keyword>
<sequence length="206" mass="24157">MPTANPSPLSNPQIRSTIRRQRASLPHHEQQYRSRRAAGHIGSQALFRNARHIALYLPVKGEADPTFLRKLAHPRQQLYLPVLSPFGDNRLWFVRWDKHTHLRLNRFRIPEPYPHWRHSRPARWLDLVITPLVAFDGHGSRMGMGGGFYDRTFAFKRGQSHWQRPSLCGFAYAFQQTVHLIRQPWDVPLDAVVTDNGFFQFNTRLY</sequence>
<evidence type="ECO:0000256" key="5">
    <source>
        <dbReference type="RuleBase" id="RU361279"/>
    </source>
</evidence>
<protein>
    <recommendedName>
        <fullName evidence="5">5-formyltetrahydrofolate cyclo-ligase</fullName>
        <ecNumber evidence="5">6.3.3.2</ecNumber>
    </recommendedName>
</protein>
<gene>
    <name evidence="6" type="ORF">Thini_1512</name>
</gene>
<dbReference type="GO" id="GO:0035999">
    <property type="term" value="P:tetrahydrofolate interconversion"/>
    <property type="evidence" value="ECO:0007669"/>
    <property type="project" value="TreeGrafter"/>
</dbReference>
<dbReference type="Pfam" id="PF01812">
    <property type="entry name" value="5-FTHF_cyc-lig"/>
    <property type="match status" value="1"/>
</dbReference>
<proteinExistence type="inferred from homology"/>
<dbReference type="EC" id="6.3.3.2" evidence="5"/>
<evidence type="ECO:0000256" key="3">
    <source>
        <dbReference type="ARBA" id="ARBA00022840"/>
    </source>
</evidence>
<evidence type="ECO:0000256" key="2">
    <source>
        <dbReference type="ARBA" id="ARBA00022741"/>
    </source>
</evidence>
<keyword evidence="3 4" id="KW-0067">ATP-binding</keyword>
<dbReference type="GO" id="GO:0030272">
    <property type="term" value="F:5-formyltetrahydrofolate cyclo-ligase activity"/>
    <property type="evidence" value="ECO:0007669"/>
    <property type="project" value="UniProtKB-EC"/>
</dbReference>
<dbReference type="SUPFAM" id="SSF100950">
    <property type="entry name" value="NagB/RpiA/CoA transferase-like"/>
    <property type="match status" value="1"/>
</dbReference>
<keyword evidence="6" id="KW-0436">Ligase</keyword>
<dbReference type="EMBL" id="JH651384">
    <property type="protein sequence ID" value="EIJ34115.1"/>
    <property type="molecule type" value="Genomic_DNA"/>
</dbReference>
<comment type="cofactor">
    <cofactor evidence="5">
        <name>Mg(2+)</name>
        <dbReference type="ChEBI" id="CHEBI:18420"/>
    </cofactor>
</comment>
<comment type="similarity">
    <text evidence="1 5">Belongs to the 5-formyltetrahydrofolate cyclo-ligase family.</text>
</comment>
<dbReference type="InterPro" id="IPR002698">
    <property type="entry name" value="FTHF_cligase"/>
</dbReference>
<keyword evidence="5" id="KW-0460">Magnesium</keyword>
<feature type="binding site" evidence="4">
    <location>
        <begin position="141"/>
        <end position="149"/>
    </location>
    <ligand>
        <name>ATP</name>
        <dbReference type="ChEBI" id="CHEBI:30616"/>
    </ligand>
</feature>
<comment type="catalytic activity">
    <reaction evidence="5">
        <text>(6S)-5-formyl-5,6,7,8-tetrahydrofolate + ATP = (6R)-5,10-methenyltetrahydrofolate + ADP + phosphate</text>
        <dbReference type="Rhea" id="RHEA:10488"/>
        <dbReference type="ChEBI" id="CHEBI:30616"/>
        <dbReference type="ChEBI" id="CHEBI:43474"/>
        <dbReference type="ChEBI" id="CHEBI:57455"/>
        <dbReference type="ChEBI" id="CHEBI:57457"/>
        <dbReference type="ChEBI" id="CHEBI:456216"/>
        <dbReference type="EC" id="6.3.3.2"/>
    </reaction>
</comment>
<keyword evidence="2 4" id="KW-0547">Nucleotide-binding</keyword>
<dbReference type="AlphaFoldDB" id="A0A656HGG0"/>
<dbReference type="RefSeq" id="WP_002708057.1">
    <property type="nucleotide sequence ID" value="NZ_JH651384.1"/>
</dbReference>
<dbReference type="InterPro" id="IPR024185">
    <property type="entry name" value="FTHF_cligase-like_sf"/>
</dbReference>
<evidence type="ECO:0000256" key="1">
    <source>
        <dbReference type="ARBA" id="ARBA00010638"/>
    </source>
</evidence>
<dbReference type="Proteomes" id="UP000005317">
    <property type="component" value="Unassembled WGS sequence"/>
</dbReference>
<evidence type="ECO:0000256" key="4">
    <source>
        <dbReference type="PIRSR" id="PIRSR006806-1"/>
    </source>
</evidence>